<reference evidence="1 2" key="1">
    <citation type="journal article" date="2018" name="Biotechnol. Biofuels">
        <title>Integrative visual omics of the white-rot fungus Polyporus brumalis exposes the biotechnological potential of its oxidative enzymes for delignifying raw plant biomass.</title>
        <authorList>
            <person name="Miyauchi S."/>
            <person name="Rancon A."/>
            <person name="Drula E."/>
            <person name="Hage H."/>
            <person name="Chaduli D."/>
            <person name="Favel A."/>
            <person name="Grisel S."/>
            <person name="Henrissat B."/>
            <person name="Herpoel-Gimbert I."/>
            <person name="Ruiz-Duenas F.J."/>
            <person name="Chevret D."/>
            <person name="Hainaut M."/>
            <person name="Lin J."/>
            <person name="Wang M."/>
            <person name="Pangilinan J."/>
            <person name="Lipzen A."/>
            <person name="Lesage-Meessen L."/>
            <person name="Navarro D."/>
            <person name="Riley R."/>
            <person name="Grigoriev I.V."/>
            <person name="Zhou S."/>
            <person name="Raouche S."/>
            <person name="Rosso M.N."/>
        </authorList>
    </citation>
    <scope>NUCLEOTIDE SEQUENCE [LARGE SCALE GENOMIC DNA]</scope>
    <source>
        <strain evidence="1 2">BRFM 1820</strain>
    </source>
</reference>
<keyword evidence="2" id="KW-1185">Reference proteome</keyword>
<proteinExistence type="predicted"/>
<accession>A0A371DK38</accession>
<evidence type="ECO:0000313" key="2">
    <source>
        <dbReference type="Proteomes" id="UP000256964"/>
    </source>
</evidence>
<organism evidence="1 2">
    <name type="scientific">Lentinus brumalis</name>
    <dbReference type="NCBI Taxonomy" id="2498619"/>
    <lineage>
        <taxon>Eukaryota</taxon>
        <taxon>Fungi</taxon>
        <taxon>Dikarya</taxon>
        <taxon>Basidiomycota</taxon>
        <taxon>Agaricomycotina</taxon>
        <taxon>Agaricomycetes</taxon>
        <taxon>Polyporales</taxon>
        <taxon>Polyporaceae</taxon>
        <taxon>Lentinus</taxon>
    </lineage>
</organism>
<dbReference type="InterPro" id="IPR032675">
    <property type="entry name" value="LRR_dom_sf"/>
</dbReference>
<dbReference type="Proteomes" id="UP000256964">
    <property type="component" value="Unassembled WGS sequence"/>
</dbReference>
<dbReference type="Gene3D" id="3.80.10.10">
    <property type="entry name" value="Ribonuclease Inhibitor"/>
    <property type="match status" value="1"/>
</dbReference>
<dbReference type="EMBL" id="KZ857389">
    <property type="protein sequence ID" value="RDX52894.1"/>
    <property type="molecule type" value="Genomic_DNA"/>
</dbReference>
<gene>
    <name evidence="1" type="ORF">OH76DRAFT_133299</name>
</gene>
<sequence length="323" mass="35886">MPCMQQGLPALEHLGISHKGQYRCSYSHLCVGRALLPRLRSLCYTTQSMVLGCADDQLRHLDIFGCACESCGKPVYTPPLNELLAGYLRLETLTLHYTILNTLFQYETLRLPSEDAPPIALPVLRKLTIKTGQPIPPACFPRLVFPETCLLHLVCPAWYQGPLRNLIRDPLRSISQVVNAHVLCISRNPWGFVTFRASIAHSECLQLEIWAASMDAALFKFGKSLCPHMPQVTTLTIDDHSRPDNVHGSDHAPMPGLQCLLAALPSLRRLHIGRVDSGDSQALHILNEGFPAGGDYLCAHFEQMSIVWSLHDDEQRDTGLPAP</sequence>
<evidence type="ECO:0000313" key="1">
    <source>
        <dbReference type="EMBL" id="RDX52894.1"/>
    </source>
</evidence>
<name>A0A371DK38_9APHY</name>
<dbReference type="SUPFAM" id="SSF52047">
    <property type="entry name" value="RNI-like"/>
    <property type="match status" value="1"/>
</dbReference>
<protein>
    <submittedName>
        <fullName evidence="1">Uncharacterized protein</fullName>
    </submittedName>
</protein>
<dbReference type="AlphaFoldDB" id="A0A371DK38"/>